<dbReference type="InterPro" id="IPR032350">
    <property type="entry name" value="Nbr1_FW"/>
</dbReference>
<dbReference type="PANTHER" id="PTHR20930">
    <property type="entry name" value="OVARIAN CARCINOMA ANTIGEN CA125-RELATED"/>
    <property type="match status" value="1"/>
</dbReference>
<organism evidence="2 3">
    <name type="scientific">Bos mutus grunniens</name>
    <name type="common">Wild yak</name>
    <name type="synonym">Bos grunniens</name>
    <dbReference type="NCBI Taxonomy" id="30521"/>
    <lineage>
        <taxon>Eukaryota</taxon>
        <taxon>Metazoa</taxon>
        <taxon>Chordata</taxon>
        <taxon>Craniata</taxon>
        <taxon>Vertebrata</taxon>
        <taxon>Euteleostomi</taxon>
        <taxon>Mammalia</taxon>
        <taxon>Eutheria</taxon>
        <taxon>Laurasiatheria</taxon>
        <taxon>Artiodactyla</taxon>
        <taxon>Ruminantia</taxon>
        <taxon>Pecora</taxon>
        <taxon>Bovidae</taxon>
        <taxon>Bovinae</taxon>
        <taxon>Bos</taxon>
    </lineage>
</organism>
<dbReference type="PANTHER" id="PTHR20930:SF0">
    <property type="entry name" value="PROTEIN ILRUN"/>
    <property type="match status" value="1"/>
</dbReference>
<dbReference type="InterPro" id="IPR013783">
    <property type="entry name" value="Ig-like_fold"/>
</dbReference>
<keyword evidence="3" id="KW-1185">Reference proteome</keyword>
<dbReference type="AlphaFoldDB" id="A0A8B9YIZ3"/>
<dbReference type="GO" id="GO:0043130">
    <property type="term" value="F:ubiquitin binding"/>
    <property type="evidence" value="ECO:0007669"/>
    <property type="project" value="TreeGrafter"/>
</dbReference>
<name>A0A8B9YIZ3_BOSMU</name>
<protein>
    <recommendedName>
        <fullName evidence="1">Nbr1 FW domain-containing protein</fullName>
    </recommendedName>
</protein>
<reference evidence="2" key="3">
    <citation type="submission" date="2025-09" db="UniProtKB">
        <authorList>
            <consortium name="Ensembl"/>
        </authorList>
    </citation>
    <scope>IDENTIFICATION</scope>
</reference>
<dbReference type="GO" id="GO:0016236">
    <property type="term" value="P:macroautophagy"/>
    <property type="evidence" value="ECO:0007669"/>
    <property type="project" value="TreeGrafter"/>
</dbReference>
<dbReference type="Ensembl" id="ENSBGRT00000041978.1">
    <property type="protein sequence ID" value="ENSBGRP00000036278.1"/>
    <property type="gene ID" value="ENSBGRG00000022739.1"/>
</dbReference>
<accession>A0A8B9YIZ3</accession>
<proteinExistence type="predicted"/>
<dbReference type="Pfam" id="PF16158">
    <property type="entry name" value="N_BRCA1_IG"/>
    <property type="match status" value="1"/>
</dbReference>
<dbReference type="CDD" id="cd14947">
    <property type="entry name" value="NBR1_like"/>
    <property type="match status" value="1"/>
</dbReference>
<reference evidence="2" key="2">
    <citation type="submission" date="2025-08" db="UniProtKB">
        <authorList>
            <consortium name="Ensembl"/>
        </authorList>
    </citation>
    <scope>IDENTIFICATION</scope>
</reference>
<reference evidence="2" key="1">
    <citation type="submission" date="2019-05" db="EMBL/GenBank/DDBJ databases">
        <authorList>
            <person name="Zhang S."/>
            <person name="Liu J."/>
        </authorList>
    </citation>
    <scope>NUCLEOTIDE SEQUENCE [LARGE SCALE GENOMIC DNA]</scope>
</reference>
<evidence type="ECO:0000313" key="3">
    <source>
        <dbReference type="Proteomes" id="UP000694520"/>
    </source>
</evidence>
<sequence>FGLLDLPVPQEHFHLFECFPGTADRDLLTSETQFLPSFQLNRTGCTFFLDTTNWNPNITVPSASFVEDVTLGEEESIPPDAQFIKTWQMENSGAEAWPPRVCLKYVRGDQIGCVNVVIVTSLESREIAGFSVRCTAGEQDESGPALMSAAAGSTVEASAESSLWRWVDF</sequence>
<dbReference type="Gene3D" id="2.60.40.10">
    <property type="entry name" value="Immunoglobulins"/>
    <property type="match status" value="1"/>
</dbReference>
<dbReference type="Proteomes" id="UP000694520">
    <property type="component" value="Chromosome 4"/>
</dbReference>
<dbReference type="GeneTree" id="ENSGT01050000246734"/>
<evidence type="ECO:0000313" key="2">
    <source>
        <dbReference type="Ensembl" id="ENSBGRP00000036278.1"/>
    </source>
</evidence>
<feature type="domain" description="Nbr1 FW" evidence="1">
    <location>
        <begin position="70"/>
        <end position="136"/>
    </location>
</feature>
<evidence type="ECO:0000259" key="1">
    <source>
        <dbReference type="Pfam" id="PF16158"/>
    </source>
</evidence>
<dbReference type="GO" id="GO:0000407">
    <property type="term" value="C:phagophore assembly site"/>
    <property type="evidence" value="ECO:0007669"/>
    <property type="project" value="TreeGrafter"/>
</dbReference>